<feature type="chain" id="PRO_5045268190" evidence="7">
    <location>
        <begin position="21"/>
        <end position="492"/>
    </location>
</feature>
<feature type="signal peptide" evidence="7">
    <location>
        <begin position="1"/>
        <end position="20"/>
    </location>
</feature>
<keyword evidence="4" id="KW-0378">Hydrolase</keyword>
<keyword evidence="2" id="KW-0645">Protease</keyword>
<reference evidence="9" key="1">
    <citation type="submission" date="2022-09" db="EMBL/GenBank/DDBJ databases">
        <title>Tahibacter sp. nov., isolated from a fresh water.</title>
        <authorList>
            <person name="Baek J.H."/>
            <person name="Lee J.K."/>
            <person name="Kim J.M."/>
            <person name="Jeon C.O."/>
        </authorList>
    </citation>
    <scope>NUCLEOTIDE SEQUENCE</scope>
    <source>
        <strain evidence="9">W38</strain>
    </source>
</reference>
<dbReference type="InterPro" id="IPR001915">
    <property type="entry name" value="Peptidase_M48"/>
</dbReference>
<name>A0ABY6B9J0_9GAMM</name>
<dbReference type="PANTHER" id="PTHR22726:SF1">
    <property type="entry name" value="METALLOENDOPEPTIDASE OMA1, MITOCHONDRIAL"/>
    <property type="match status" value="1"/>
</dbReference>
<evidence type="ECO:0000256" key="2">
    <source>
        <dbReference type="ARBA" id="ARBA00022670"/>
    </source>
</evidence>
<gene>
    <name evidence="9" type="ORF">N4264_17070</name>
</gene>
<evidence type="ECO:0000313" key="10">
    <source>
        <dbReference type="Proteomes" id="UP001064632"/>
    </source>
</evidence>
<keyword evidence="5" id="KW-0862">Zinc</keyword>
<protein>
    <submittedName>
        <fullName evidence="9">M48 family metallopeptidase</fullName>
    </submittedName>
</protein>
<comment type="cofactor">
    <cofactor evidence="1">
        <name>Zn(2+)</name>
        <dbReference type="ChEBI" id="CHEBI:29105"/>
    </cofactor>
</comment>
<dbReference type="PANTHER" id="PTHR22726">
    <property type="entry name" value="METALLOENDOPEPTIDASE OMA1"/>
    <property type="match status" value="1"/>
</dbReference>
<keyword evidence="10" id="KW-1185">Reference proteome</keyword>
<feature type="domain" description="Peptidase M48" evidence="8">
    <location>
        <begin position="41"/>
        <end position="226"/>
    </location>
</feature>
<evidence type="ECO:0000256" key="6">
    <source>
        <dbReference type="ARBA" id="ARBA00023049"/>
    </source>
</evidence>
<evidence type="ECO:0000256" key="1">
    <source>
        <dbReference type="ARBA" id="ARBA00001947"/>
    </source>
</evidence>
<evidence type="ECO:0000256" key="5">
    <source>
        <dbReference type="ARBA" id="ARBA00022833"/>
    </source>
</evidence>
<dbReference type="InterPro" id="IPR051156">
    <property type="entry name" value="Mito/Outer_Membr_Metalloprot"/>
</dbReference>
<evidence type="ECO:0000313" key="9">
    <source>
        <dbReference type="EMBL" id="UXI66452.1"/>
    </source>
</evidence>
<dbReference type="RefSeq" id="WP_261693436.1">
    <property type="nucleotide sequence ID" value="NZ_CP104694.1"/>
</dbReference>
<evidence type="ECO:0000256" key="4">
    <source>
        <dbReference type="ARBA" id="ARBA00022801"/>
    </source>
</evidence>
<dbReference type="Gene3D" id="3.30.2010.10">
    <property type="entry name" value="Metalloproteases ('zincins'), catalytic domain"/>
    <property type="match status" value="1"/>
</dbReference>
<keyword evidence="6" id="KW-0482">Metalloprotease</keyword>
<dbReference type="EMBL" id="CP104694">
    <property type="protein sequence ID" value="UXI66452.1"/>
    <property type="molecule type" value="Genomic_DNA"/>
</dbReference>
<accession>A0ABY6B9J0</accession>
<sequence length="492" mass="52162">MKFPALILLLAVSSALPAVAADYYLVDTVAEQAPEADLRAQAQALERIYDDLAREAGVDARLIYSTDPDINAFATEVGTDKVVIVQEGLLASMDDDRDAVAAALGHELAHHKADHIRAGRRKQQGVRVFGAILGAVVGAKVGRNSGELAGAVSGAAVGVAGELLALKFSRNQELEADRLAVRWMVAAGYNPQGMLRLQKRLGELSGKRGASILSTHPTSTKRYQSAGKVIASLAPPEDLLARDVSPLVTASSLADATAAIKADKDKALAQALQTDIQTPSEAALMPVDGISFDTYAALGNELLHAGHKGKAKVLASHKLDESRLARLTASYNARMSEHPALSMRYSVGFFRASQGKLASYGRDLADSLEKGQPLTLEPPYALETGRALFAAMQARGAPSLDEAAQAAAEKEVLAEHGLSYYDYVIAHNWWSRKVTIAAMAGDTGLMRSYYGLQDAGNDKAEAEAAGVHIGDNVSIGENVRIGGKEQALEDDR</sequence>
<proteinExistence type="predicted"/>
<keyword evidence="7" id="KW-0732">Signal</keyword>
<dbReference type="Proteomes" id="UP001064632">
    <property type="component" value="Chromosome"/>
</dbReference>
<evidence type="ECO:0000256" key="7">
    <source>
        <dbReference type="SAM" id="SignalP"/>
    </source>
</evidence>
<evidence type="ECO:0000256" key="3">
    <source>
        <dbReference type="ARBA" id="ARBA00022723"/>
    </source>
</evidence>
<dbReference type="Pfam" id="PF01435">
    <property type="entry name" value="Peptidase_M48"/>
    <property type="match status" value="1"/>
</dbReference>
<keyword evidence="3" id="KW-0479">Metal-binding</keyword>
<organism evidence="9 10">
    <name type="scientific">Tahibacter amnicola</name>
    <dbReference type="NCBI Taxonomy" id="2976241"/>
    <lineage>
        <taxon>Bacteria</taxon>
        <taxon>Pseudomonadati</taxon>
        <taxon>Pseudomonadota</taxon>
        <taxon>Gammaproteobacteria</taxon>
        <taxon>Lysobacterales</taxon>
        <taxon>Rhodanobacteraceae</taxon>
        <taxon>Tahibacter</taxon>
    </lineage>
</organism>
<evidence type="ECO:0000259" key="8">
    <source>
        <dbReference type="Pfam" id="PF01435"/>
    </source>
</evidence>